<evidence type="ECO:0000259" key="4">
    <source>
        <dbReference type="Pfam" id="PF01420"/>
    </source>
</evidence>
<evidence type="ECO:0000256" key="1">
    <source>
        <dbReference type="ARBA" id="ARBA00010923"/>
    </source>
</evidence>
<feature type="domain" description="Type I restriction modification DNA specificity" evidence="4">
    <location>
        <begin position="10"/>
        <end position="193"/>
    </location>
</feature>
<keyword evidence="5" id="KW-0255">Endonuclease</keyword>
<evidence type="ECO:0000313" key="5">
    <source>
        <dbReference type="EMBL" id="MEK0253170.1"/>
    </source>
</evidence>
<dbReference type="InterPro" id="IPR000055">
    <property type="entry name" value="Restrct_endonuc_typeI_TRD"/>
</dbReference>
<dbReference type="Pfam" id="PF01420">
    <property type="entry name" value="Methylase_S"/>
    <property type="match status" value="2"/>
</dbReference>
<keyword evidence="3" id="KW-0238">DNA-binding</keyword>
<dbReference type="SUPFAM" id="SSF116734">
    <property type="entry name" value="DNA methylase specificity domain"/>
    <property type="match status" value="2"/>
</dbReference>
<dbReference type="GO" id="GO:0016787">
    <property type="term" value="F:hydrolase activity"/>
    <property type="evidence" value="ECO:0007669"/>
    <property type="project" value="UniProtKB-KW"/>
</dbReference>
<comment type="similarity">
    <text evidence="1">Belongs to the type-I restriction system S methylase family.</text>
</comment>
<keyword evidence="5" id="KW-0378">Hydrolase</keyword>
<reference evidence="5 6" key="1">
    <citation type="submission" date="2024-03" db="EMBL/GenBank/DDBJ databases">
        <title>Cross-transmission of Acinetobacter junii carrying blaOXA-58 in a neonatal intensive care unit.</title>
        <authorList>
            <person name="Bour M."/>
            <person name="Potron A."/>
            <person name="Lecointe D."/>
        </authorList>
    </citation>
    <scope>NUCLEOTIDE SEQUENCE [LARGE SCALE GENOMIC DNA]</scope>
    <source>
        <strain evidence="5 6">21A3096 case 1</strain>
    </source>
</reference>
<dbReference type="InterPro" id="IPR051212">
    <property type="entry name" value="Type-I_RE_S_subunit"/>
</dbReference>
<gene>
    <name evidence="5" type="ORF">WM018_11850</name>
</gene>
<dbReference type="InterPro" id="IPR044946">
    <property type="entry name" value="Restrct_endonuc_typeI_TRD_sf"/>
</dbReference>
<keyword evidence="5" id="KW-0540">Nuclease</keyword>
<dbReference type="GO" id="GO:0004519">
    <property type="term" value="F:endonuclease activity"/>
    <property type="evidence" value="ECO:0007669"/>
    <property type="project" value="UniProtKB-KW"/>
</dbReference>
<organism evidence="5 6">
    <name type="scientific">Acinetobacter junii</name>
    <dbReference type="NCBI Taxonomy" id="40215"/>
    <lineage>
        <taxon>Bacteria</taxon>
        <taxon>Pseudomonadati</taxon>
        <taxon>Pseudomonadota</taxon>
        <taxon>Gammaproteobacteria</taxon>
        <taxon>Moraxellales</taxon>
        <taxon>Moraxellaceae</taxon>
        <taxon>Acinetobacter</taxon>
    </lineage>
</organism>
<sequence length="512" mass="57805">MSEISFPDSWAESSLSSLISIQGLISDGDWVESKDQDPSGLVRLIQLADIGDGDFRDKSDRYMTHDKANALNCTYLKQGDVLIARMPDPLGRACIFPGVNQDAVTVVDVCLIRTGNNSAMSNELLKYWINSPVIRSRIELNASGTTRKRITRKKLEEFNFPVPPLAEQKVIVDKLDNLLSQVESIKARLERIPEILKQFRQSVLAAAVSGKLTEEWRETSPTSDIAEMLSNIVKARESVMIGNQKRGIDFTVDEHLKPHVQLPRGWDAVGLGNLIEFLSDYHANGSYEVLKKHVVLKEQKDYACMIRATNFEKGNFDDLMIYIDEDAYNFLSKTKLYGNEILISKIGNAGSVYFMLKLDRPCSLAMNLFMLRFNENLVHSKYIYYFLISSYGEKAIQQYVRGVATKSIDKKSVRNIFIYLPSFDEQLEIVKKIEKYFDLIDAVESQVKNSLEKVNNLTQSILSKAFRGELTAGWREANPELISGENSAEALLERIKAERSAKSVTKPGRGKA</sequence>
<dbReference type="RefSeq" id="WP_126132112.1">
    <property type="nucleotide sequence ID" value="NZ_JBBMLE010000047.1"/>
</dbReference>
<accession>A0ABU8ZJ71</accession>
<protein>
    <submittedName>
        <fullName evidence="5">Restriction endonuclease subunit S</fullName>
        <ecNumber evidence="5">3.1.21.-</ecNumber>
    </submittedName>
</protein>
<evidence type="ECO:0000256" key="3">
    <source>
        <dbReference type="ARBA" id="ARBA00023125"/>
    </source>
</evidence>
<dbReference type="PANTHER" id="PTHR43140:SF1">
    <property type="entry name" value="TYPE I RESTRICTION ENZYME ECOKI SPECIFICITY SUBUNIT"/>
    <property type="match status" value="1"/>
</dbReference>
<dbReference type="EMBL" id="JBBMLE010000047">
    <property type="protein sequence ID" value="MEK0253170.1"/>
    <property type="molecule type" value="Genomic_DNA"/>
</dbReference>
<keyword evidence="6" id="KW-1185">Reference proteome</keyword>
<proteinExistence type="inferred from homology"/>
<name>A0ABU8ZJ71_ACIJU</name>
<dbReference type="Proteomes" id="UP001498501">
    <property type="component" value="Unassembled WGS sequence"/>
</dbReference>
<evidence type="ECO:0000313" key="6">
    <source>
        <dbReference type="Proteomes" id="UP001498501"/>
    </source>
</evidence>
<dbReference type="Gene3D" id="3.90.220.20">
    <property type="entry name" value="DNA methylase specificity domains"/>
    <property type="match status" value="2"/>
</dbReference>
<dbReference type="EC" id="3.1.21.-" evidence="5"/>
<evidence type="ECO:0000256" key="2">
    <source>
        <dbReference type="ARBA" id="ARBA00022747"/>
    </source>
</evidence>
<keyword evidence="2" id="KW-0680">Restriction system</keyword>
<feature type="domain" description="Type I restriction modification DNA specificity" evidence="4">
    <location>
        <begin position="293"/>
        <end position="453"/>
    </location>
</feature>
<dbReference type="PANTHER" id="PTHR43140">
    <property type="entry name" value="TYPE-1 RESTRICTION ENZYME ECOKI SPECIFICITY PROTEIN"/>
    <property type="match status" value="1"/>
</dbReference>
<comment type="caution">
    <text evidence="5">The sequence shown here is derived from an EMBL/GenBank/DDBJ whole genome shotgun (WGS) entry which is preliminary data.</text>
</comment>